<feature type="compositionally biased region" description="Gly residues" evidence="1">
    <location>
        <begin position="62"/>
        <end position="71"/>
    </location>
</feature>
<reference evidence="2" key="1">
    <citation type="submission" date="2024-05" db="EMBL/GenBank/DDBJ databases">
        <title>30 novel species of actinomycetes from the DSMZ collection.</title>
        <authorList>
            <person name="Nouioui I."/>
        </authorList>
    </citation>
    <scope>NUCLEOTIDE SEQUENCE</scope>
    <source>
        <strain evidence="2">DSM 40473</strain>
    </source>
</reference>
<comment type="caution">
    <text evidence="2">The sequence shown here is derived from an EMBL/GenBank/DDBJ whole genome shotgun (WGS) entry which is preliminary data.</text>
</comment>
<keyword evidence="3" id="KW-1185">Reference proteome</keyword>
<dbReference type="EMBL" id="JAVRFI010000010">
    <property type="protein sequence ID" value="MDT0450962.1"/>
    <property type="molecule type" value="Genomic_DNA"/>
</dbReference>
<protein>
    <submittedName>
        <fullName evidence="2">Uncharacterized protein</fullName>
    </submittedName>
</protein>
<feature type="region of interest" description="Disordered" evidence="1">
    <location>
        <begin position="57"/>
        <end position="77"/>
    </location>
</feature>
<evidence type="ECO:0000313" key="3">
    <source>
        <dbReference type="Proteomes" id="UP001180531"/>
    </source>
</evidence>
<proteinExistence type="predicted"/>
<gene>
    <name evidence="2" type="ORF">RM609_18025</name>
</gene>
<sequence length="77" mass="7759">MNQLENAPVTGRTDGAPGPSPLPDLARTGLRALRASRDPALAAAVEGVLRCTGRLAEAWHSGGEGSEGGVTGARPGR</sequence>
<feature type="region of interest" description="Disordered" evidence="1">
    <location>
        <begin position="1"/>
        <end position="29"/>
    </location>
</feature>
<evidence type="ECO:0000256" key="1">
    <source>
        <dbReference type="SAM" id="MobiDB-lite"/>
    </source>
</evidence>
<dbReference type="RefSeq" id="WP_311612104.1">
    <property type="nucleotide sequence ID" value="NZ_JAVRFI010000010.1"/>
</dbReference>
<dbReference type="Proteomes" id="UP001180531">
    <property type="component" value="Unassembled WGS sequence"/>
</dbReference>
<name>A0ABU2SPQ1_9ACTN</name>
<accession>A0ABU2SPQ1</accession>
<organism evidence="2 3">
    <name type="scientific">Streptomyces hesseae</name>
    <dbReference type="NCBI Taxonomy" id="3075519"/>
    <lineage>
        <taxon>Bacteria</taxon>
        <taxon>Bacillati</taxon>
        <taxon>Actinomycetota</taxon>
        <taxon>Actinomycetes</taxon>
        <taxon>Kitasatosporales</taxon>
        <taxon>Streptomycetaceae</taxon>
        <taxon>Streptomyces</taxon>
    </lineage>
</organism>
<evidence type="ECO:0000313" key="2">
    <source>
        <dbReference type="EMBL" id="MDT0450962.1"/>
    </source>
</evidence>